<organism evidence="1 2">
    <name type="scientific">Ambispora gerdemannii</name>
    <dbReference type="NCBI Taxonomy" id="144530"/>
    <lineage>
        <taxon>Eukaryota</taxon>
        <taxon>Fungi</taxon>
        <taxon>Fungi incertae sedis</taxon>
        <taxon>Mucoromycota</taxon>
        <taxon>Glomeromycotina</taxon>
        <taxon>Glomeromycetes</taxon>
        <taxon>Archaeosporales</taxon>
        <taxon>Ambisporaceae</taxon>
        <taxon>Ambispora</taxon>
    </lineage>
</organism>
<reference evidence="1" key="1">
    <citation type="submission" date="2021-06" db="EMBL/GenBank/DDBJ databases">
        <authorList>
            <person name="Kallberg Y."/>
            <person name="Tangrot J."/>
            <person name="Rosling A."/>
        </authorList>
    </citation>
    <scope>NUCLEOTIDE SEQUENCE</scope>
    <source>
        <strain evidence="1">MT106</strain>
    </source>
</reference>
<dbReference type="AlphaFoldDB" id="A0A9N9BMH6"/>
<dbReference type="EMBL" id="CAJVPL010001407">
    <property type="protein sequence ID" value="CAG8569641.1"/>
    <property type="molecule type" value="Genomic_DNA"/>
</dbReference>
<gene>
    <name evidence="1" type="ORF">AGERDE_LOCUS7573</name>
</gene>
<comment type="caution">
    <text evidence="1">The sequence shown here is derived from an EMBL/GenBank/DDBJ whole genome shotgun (WGS) entry which is preliminary data.</text>
</comment>
<dbReference type="Gene3D" id="3.40.960.10">
    <property type="entry name" value="VSR Endonuclease"/>
    <property type="match status" value="1"/>
</dbReference>
<accession>A0A9N9BMH6</accession>
<sequence length="224" mass="25842">MSTTVFNKILDFMKDGPVKHITAGSVIYKGTEEDQTISKDELLKLTINAIRADVWMNPAFGPELMKTQSEGTYVTDVIIPSIRASLKGLPYRQSAFISTTFKGSPITGRTEKCILIAQILLNEEPVVEYRPSFMEGLELDAFFRSNRIALEVQGAQHRLHNTSWYKDVKKLEDIVNRDQKKRTLCQLNGIYLLEVWYDENPEVTIPKKIYKFREFIDRKIFNLD</sequence>
<keyword evidence="2" id="KW-1185">Reference proteome</keyword>
<dbReference type="Proteomes" id="UP000789831">
    <property type="component" value="Unassembled WGS sequence"/>
</dbReference>
<proteinExistence type="predicted"/>
<protein>
    <submittedName>
        <fullName evidence="1">3240_t:CDS:1</fullName>
    </submittedName>
</protein>
<evidence type="ECO:0000313" key="2">
    <source>
        <dbReference type="Proteomes" id="UP000789831"/>
    </source>
</evidence>
<evidence type="ECO:0000313" key="1">
    <source>
        <dbReference type="EMBL" id="CAG8569641.1"/>
    </source>
</evidence>
<name>A0A9N9BMH6_9GLOM</name>